<protein>
    <submittedName>
        <fullName evidence="2">Uncharacterized protein</fullName>
    </submittedName>
</protein>
<name>A0A4S4FHB6_9MICO</name>
<accession>A0A4S4FHB6</accession>
<keyword evidence="1" id="KW-0812">Transmembrane</keyword>
<dbReference type="OrthoDB" id="5124736at2"/>
<keyword evidence="1" id="KW-0472">Membrane</keyword>
<feature type="transmembrane region" description="Helical" evidence="1">
    <location>
        <begin position="41"/>
        <end position="59"/>
    </location>
</feature>
<evidence type="ECO:0000313" key="3">
    <source>
        <dbReference type="Proteomes" id="UP000309133"/>
    </source>
</evidence>
<feature type="transmembrane region" description="Helical" evidence="1">
    <location>
        <begin position="7"/>
        <end position="29"/>
    </location>
</feature>
<feature type="transmembrane region" description="Helical" evidence="1">
    <location>
        <begin position="71"/>
        <end position="95"/>
    </location>
</feature>
<keyword evidence="3" id="KW-1185">Reference proteome</keyword>
<comment type="caution">
    <text evidence="2">The sequence shown here is derived from an EMBL/GenBank/DDBJ whole genome shotgun (WGS) entry which is preliminary data.</text>
</comment>
<evidence type="ECO:0000313" key="2">
    <source>
        <dbReference type="EMBL" id="THG29693.1"/>
    </source>
</evidence>
<dbReference type="EMBL" id="SSSM01000005">
    <property type="protein sequence ID" value="THG29693.1"/>
    <property type="molecule type" value="Genomic_DNA"/>
</dbReference>
<organism evidence="2 3">
    <name type="scientific">Naasia lichenicola</name>
    <dbReference type="NCBI Taxonomy" id="2565933"/>
    <lineage>
        <taxon>Bacteria</taxon>
        <taxon>Bacillati</taxon>
        <taxon>Actinomycetota</taxon>
        <taxon>Actinomycetes</taxon>
        <taxon>Micrococcales</taxon>
        <taxon>Microbacteriaceae</taxon>
        <taxon>Naasia</taxon>
    </lineage>
</organism>
<dbReference type="AlphaFoldDB" id="A0A4S4FHB6"/>
<gene>
    <name evidence="2" type="ORF">E6C64_13580</name>
</gene>
<dbReference type="InterPro" id="IPR046124">
    <property type="entry name" value="DUF6121"/>
</dbReference>
<feature type="transmembrane region" description="Helical" evidence="1">
    <location>
        <begin position="110"/>
        <end position="132"/>
    </location>
</feature>
<dbReference type="Pfam" id="PF19616">
    <property type="entry name" value="DUF6121"/>
    <property type="match status" value="1"/>
</dbReference>
<reference evidence="2 3" key="1">
    <citation type="submission" date="2019-04" db="EMBL/GenBank/DDBJ databases">
        <authorList>
            <person name="Jiang L."/>
        </authorList>
    </citation>
    <scope>NUCLEOTIDE SEQUENCE [LARGE SCALE GENOMIC DNA]</scope>
    <source>
        <strain evidence="2 3">YIM 131853</strain>
    </source>
</reference>
<evidence type="ECO:0000256" key="1">
    <source>
        <dbReference type="SAM" id="Phobius"/>
    </source>
</evidence>
<sequence length="156" mass="16223">MGRTLLAVLGTVTWLALIVAAFGFLSLLLDLDVVPEADAGPTFGSVLITLAGLALFGLLRRWLRRRPPRSSAFVLAAAAVYAVQLIAGTIGYTLISAHLDELVAYPIRHAISPFALVAAVLAGAVAAAVLALRSTADDPGGGGPGGHWPWENREES</sequence>
<keyword evidence="1" id="KW-1133">Transmembrane helix</keyword>
<proteinExistence type="predicted"/>
<dbReference type="Proteomes" id="UP000309133">
    <property type="component" value="Unassembled WGS sequence"/>
</dbReference>
<dbReference type="RefSeq" id="WP_136428022.1">
    <property type="nucleotide sequence ID" value="NZ_SSSM01000005.1"/>
</dbReference>